<dbReference type="Gene3D" id="3.40.50.300">
    <property type="entry name" value="P-loop containing nucleotide triphosphate hydrolases"/>
    <property type="match status" value="1"/>
</dbReference>
<dbReference type="RefSeq" id="WP_023510796.1">
    <property type="nucleotide sequence ID" value="NZ_AWTC01000013.1"/>
</dbReference>
<keyword evidence="2" id="KW-0547">Nucleotide-binding</keyword>
<organism evidence="2 3">
    <name type="scientific">Sporolactobacillus laevolacticus DSM 442</name>
    <dbReference type="NCBI Taxonomy" id="1395513"/>
    <lineage>
        <taxon>Bacteria</taxon>
        <taxon>Bacillati</taxon>
        <taxon>Bacillota</taxon>
        <taxon>Bacilli</taxon>
        <taxon>Bacillales</taxon>
        <taxon>Sporolactobacillaceae</taxon>
        <taxon>Sporolactobacillus</taxon>
    </lineage>
</organism>
<evidence type="ECO:0000313" key="3">
    <source>
        <dbReference type="Proteomes" id="UP000018296"/>
    </source>
</evidence>
<dbReference type="Pfam" id="PF01695">
    <property type="entry name" value="IstB_IS21"/>
    <property type="match status" value="1"/>
</dbReference>
<name>V6IV86_9BACL</name>
<dbReference type="PATRIC" id="fig|1395513.3.peg.2593"/>
<dbReference type="EMBL" id="AWTC01000013">
    <property type="protein sequence ID" value="EST11113.1"/>
    <property type="molecule type" value="Genomic_DNA"/>
</dbReference>
<dbReference type="PANTHER" id="PTHR30050">
    <property type="entry name" value="CHROMOSOMAL REPLICATION INITIATOR PROTEIN DNAA"/>
    <property type="match status" value="1"/>
</dbReference>
<comment type="caution">
    <text evidence="2">The sequence shown here is derived from an EMBL/GenBank/DDBJ whole genome shotgun (WGS) entry which is preliminary data.</text>
</comment>
<evidence type="ECO:0000259" key="1">
    <source>
        <dbReference type="Pfam" id="PF01695"/>
    </source>
</evidence>
<sequence>MNKCSQNQQQQKPSGTEYDCPICKDTGVVKIKEGAEIKGNKKHKNGEWWYTPIYGDCQCVTRSRMDRIFKESMIPDEFKEAQFTNFRREFQWQRDMYQKITDYLRYFESIKDSKNNSFGFIAVFGEQNIRNLQTMADKAKAKAEHNNFGIGKTHLQIAAAKYLLNKGNSVLVVSDAVLMDELTQAKMLNDSGERLRQLLNGVEHVDVLVWDDIGKAKPSEAKESLYYQIVDYRYRSRKPIIFSSNEDEATLAERIGFATADRLIKGMAHHRCYAIEGPSQRGKSNFDVPDYRMKKG</sequence>
<dbReference type="Proteomes" id="UP000018296">
    <property type="component" value="Unassembled WGS sequence"/>
</dbReference>
<reference evidence="2 3" key="1">
    <citation type="journal article" date="2013" name="Genome Announc.">
        <title>Genome Sequence of Sporolactobacillus laevolacticus DSM442, an Efficient Polymer-Grade D-Lactate Producer from Agricultural Waste Cottonseed as a Nitrogen Source.</title>
        <authorList>
            <person name="Wang H."/>
            <person name="Wang L."/>
            <person name="Ju J."/>
            <person name="Yu B."/>
            <person name="Ma Y."/>
        </authorList>
    </citation>
    <scope>NUCLEOTIDE SEQUENCE [LARGE SCALE GENOMIC DNA]</scope>
    <source>
        <strain evidence="2 3">DSM 442</strain>
    </source>
</reference>
<dbReference type="GO" id="GO:0005524">
    <property type="term" value="F:ATP binding"/>
    <property type="evidence" value="ECO:0007669"/>
    <property type="project" value="UniProtKB-KW"/>
</dbReference>
<dbReference type="InterPro" id="IPR027417">
    <property type="entry name" value="P-loop_NTPase"/>
</dbReference>
<accession>V6IV86</accession>
<dbReference type="eggNOG" id="COG1484">
    <property type="taxonomic scope" value="Bacteria"/>
</dbReference>
<evidence type="ECO:0000313" key="2">
    <source>
        <dbReference type="EMBL" id="EST11113.1"/>
    </source>
</evidence>
<gene>
    <name evidence="2" type="ORF">P343_12780</name>
</gene>
<dbReference type="InterPro" id="IPR002611">
    <property type="entry name" value="IstB_ATP-bd"/>
</dbReference>
<dbReference type="PANTHER" id="PTHR30050:SF4">
    <property type="entry name" value="ATP-BINDING PROTEIN RV3427C IN INSERTION SEQUENCE-RELATED"/>
    <property type="match status" value="1"/>
</dbReference>
<keyword evidence="3" id="KW-1185">Reference proteome</keyword>
<feature type="domain" description="IstB-like ATP-binding" evidence="1">
    <location>
        <begin position="145"/>
        <end position="281"/>
    </location>
</feature>
<dbReference type="GO" id="GO:0006260">
    <property type="term" value="P:DNA replication"/>
    <property type="evidence" value="ECO:0007669"/>
    <property type="project" value="TreeGrafter"/>
</dbReference>
<dbReference type="STRING" id="1395513.P343_12780"/>
<proteinExistence type="predicted"/>
<keyword evidence="2" id="KW-0067">ATP-binding</keyword>
<dbReference type="SUPFAM" id="SSF52540">
    <property type="entry name" value="P-loop containing nucleoside triphosphate hydrolases"/>
    <property type="match status" value="1"/>
</dbReference>
<dbReference type="AlphaFoldDB" id="V6IV86"/>
<protein>
    <submittedName>
        <fullName evidence="2">ATP-binding protein</fullName>
    </submittedName>
</protein>